<dbReference type="PANTHER" id="PTHR14859">
    <property type="entry name" value="CALCOFLUOR WHITE HYPERSENSITIVE PROTEIN PRECURSOR"/>
    <property type="match status" value="1"/>
</dbReference>
<dbReference type="InterPro" id="IPR005135">
    <property type="entry name" value="Endo/exonuclease/phosphatase"/>
</dbReference>
<feature type="domain" description="Endonuclease/exonuclease/phosphatase" evidence="1">
    <location>
        <begin position="6"/>
        <end position="221"/>
    </location>
</feature>
<gene>
    <name evidence="2" type="ORF">GRI65_09620</name>
</gene>
<evidence type="ECO:0000313" key="3">
    <source>
        <dbReference type="Proteomes" id="UP000431922"/>
    </source>
</evidence>
<keyword evidence="2" id="KW-0540">Nuclease</keyword>
<comment type="caution">
    <text evidence="2">The sequence shown here is derived from an EMBL/GenBank/DDBJ whole genome shotgun (WGS) entry which is preliminary data.</text>
</comment>
<dbReference type="GO" id="GO:0004519">
    <property type="term" value="F:endonuclease activity"/>
    <property type="evidence" value="ECO:0007669"/>
    <property type="project" value="UniProtKB-KW"/>
</dbReference>
<dbReference type="Proteomes" id="UP000431922">
    <property type="component" value="Unassembled WGS sequence"/>
</dbReference>
<dbReference type="InterPro" id="IPR036691">
    <property type="entry name" value="Endo/exonu/phosph_ase_sf"/>
</dbReference>
<protein>
    <submittedName>
        <fullName evidence="2">Endonuclease</fullName>
    </submittedName>
</protein>
<dbReference type="GO" id="GO:0006506">
    <property type="term" value="P:GPI anchor biosynthetic process"/>
    <property type="evidence" value="ECO:0007669"/>
    <property type="project" value="TreeGrafter"/>
</dbReference>
<dbReference type="GO" id="GO:0016020">
    <property type="term" value="C:membrane"/>
    <property type="evidence" value="ECO:0007669"/>
    <property type="project" value="GOC"/>
</dbReference>
<dbReference type="InterPro" id="IPR051916">
    <property type="entry name" value="GPI-anchor_lipid_remodeler"/>
</dbReference>
<sequence>MQLTFASYNIHKAVGTDGRRDPERIIAVLREMNADIVALQEVDLRFGDRATVISRAALDDTKWRAIDVAKRPRSLGWHGNALLVRRDLEILGATPIDLPTLEPRGAISADIEADGQRFRVVGTHLDLSGLRRHDQVRAILKHCGSQDVACPTVVMGDFNQWGHRGGIMRAFVPPWQVLSPGRSFPSRRPLAPLDRIILSREWTGMQMGVHHSRSSAEASDHLPVWTSARLPRK</sequence>
<proteinExistence type="predicted"/>
<evidence type="ECO:0000259" key="1">
    <source>
        <dbReference type="Pfam" id="PF03372"/>
    </source>
</evidence>
<keyword evidence="3" id="KW-1185">Reference proteome</keyword>
<keyword evidence="2" id="KW-0255">Endonuclease</keyword>
<dbReference type="SUPFAM" id="SSF56219">
    <property type="entry name" value="DNase I-like"/>
    <property type="match status" value="1"/>
</dbReference>
<organism evidence="2 3">
    <name type="scientific">Allopontixanthobacter sediminis</name>
    <dbReference type="NCBI Taxonomy" id="1689985"/>
    <lineage>
        <taxon>Bacteria</taxon>
        <taxon>Pseudomonadati</taxon>
        <taxon>Pseudomonadota</taxon>
        <taxon>Alphaproteobacteria</taxon>
        <taxon>Sphingomonadales</taxon>
        <taxon>Erythrobacteraceae</taxon>
        <taxon>Allopontixanthobacter</taxon>
    </lineage>
</organism>
<dbReference type="AlphaFoldDB" id="A0A845B5B2"/>
<dbReference type="PANTHER" id="PTHR14859:SF15">
    <property type="entry name" value="ENDONUCLEASE_EXONUCLEASE_PHOSPHATASE DOMAIN-CONTAINING PROTEIN"/>
    <property type="match status" value="1"/>
</dbReference>
<dbReference type="Gene3D" id="3.60.10.10">
    <property type="entry name" value="Endonuclease/exonuclease/phosphatase"/>
    <property type="match status" value="1"/>
</dbReference>
<dbReference type="OrthoDB" id="9813425at2"/>
<accession>A0A845B5B2</accession>
<keyword evidence="2" id="KW-0378">Hydrolase</keyword>
<dbReference type="Pfam" id="PF03372">
    <property type="entry name" value="Exo_endo_phos"/>
    <property type="match status" value="1"/>
</dbReference>
<reference evidence="2 3" key="1">
    <citation type="submission" date="2019-12" db="EMBL/GenBank/DDBJ databases">
        <title>Genomic-based taxomic classification of the family Erythrobacteraceae.</title>
        <authorList>
            <person name="Xu L."/>
        </authorList>
    </citation>
    <scope>NUCLEOTIDE SEQUENCE [LARGE SCALE GENOMIC DNA]</scope>
    <source>
        <strain evidence="2 3">KCTC 42453</strain>
    </source>
</reference>
<evidence type="ECO:0000313" key="2">
    <source>
        <dbReference type="EMBL" id="MXP44712.1"/>
    </source>
</evidence>
<name>A0A845B5B2_9SPHN</name>
<dbReference type="EMBL" id="WTYL01000002">
    <property type="protein sequence ID" value="MXP44712.1"/>
    <property type="molecule type" value="Genomic_DNA"/>
</dbReference>